<proteinExistence type="predicted"/>
<evidence type="ECO:0000313" key="1">
    <source>
        <dbReference type="EMBL" id="MBX19318.1"/>
    </source>
</evidence>
<reference evidence="1" key="1">
    <citation type="submission" date="2018-02" db="EMBL/GenBank/DDBJ databases">
        <title>Rhizophora mucronata_Transcriptome.</title>
        <authorList>
            <person name="Meera S.P."/>
            <person name="Sreeshan A."/>
            <person name="Augustine A."/>
        </authorList>
    </citation>
    <scope>NUCLEOTIDE SEQUENCE</scope>
    <source>
        <tissue evidence="1">Leaf</tissue>
    </source>
</reference>
<dbReference type="AlphaFoldDB" id="A0A2P2LMV3"/>
<accession>A0A2P2LMV3</accession>
<name>A0A2P2LMV3_RHIMU</name>
<dbReference type="EMBL" id="GGEC01038834">
    <property type="protein sequence ID" value="MBX19318.1"/>
    <property type="molecule type" value="Transcribed_RNA"/>
</dbReference>
<organism evidence="1">
    <name type="scientific">Rhizophora mucronata</name>
    <name type="common">Asiatic mangrove</name>
    <dbReference type="NCBI Taxonomy" id="61149"/>
    <lineage>
        <taxon>Eukaryota</taxon>
        <taxon>Viridiplantae</taxon>
        <taxon>Streptophyta</taxon>
        <taxon>Embryophyta</taxon>
        <taxon>Tracheophyta</taxon>
        <taxon>Spermatophyta</taxon>
        <taxon>Magnoliopsida</taxon>
        <taxon>eudicotyledons</taxon>
        <taxon>Gunneridae</taxon>
        <taxon>Pentapetalae</taxon>
        <taxon>rosids</taxon>
        <taxon>fabids</taxon>
        <taxon>Malpighiales</taxon>
        <taxon>Rhizophoraceae</taxon>
        <taxon>Rhizophora</taxon>
    </lineage>
</organism>
<protein>
    <submittedName>
        <fullName evidence="1">Uncharacterized protein MANES_08G141400</fullName>
    </submittedName>
</protein>
<sequence length="65" mass="7515">MSGPSQCSFSYLEVFSILPTSGEGWQQLKQYQFCLIQNLLMTILEKVVHILRSYQHHLVFLVNLG</sequence>